<dbReference type="GO" id="GO:0019277">
    <property type="term" value="P:UDP-N-acetylgalactosamine biosynthetic process"/>
    <property type="evidence" value="ECO:0007669"/>
    <property type="project" value="InterPro"/>
</dbReference>
<organism evidence="14 15">
    <name type="scientific">Thermodesulfovibrio aggregans</name>
    <dbReference type="NCBI Taxonomy" id="86166"/>
    <lineage>
        <taxon>Bacteria</taxon>
        <taxon>Pseudomonadati</taxon>
        <taxon>Nitrospirota</taxon>
        <taxon>Thermodesulfovibrionia</taxon>
        <taxon>Thermodesulfovibrionales</taxon>
        <taxon>Thermodesulfovibrionaceae</taxon>
        <taxon>Thermodesulfovibrio</taxon>
    </lineage>
</organism>
<dbReference type="InterPro" id="IPR050068">
    <property type="entry name" value="MurA_subfamily"/>
</dbReference>
<dbReference type="UniPathway" id="UPA00219"/>
<comment type="subcellular location">
    <subcellularLocation>
        <location evidence="1 12">Cytoplasm</location>
    </subcellularLocation>
</comment>
<dbReference type="GO" id="GO:0008760">
    <property type="term" value="F:UDP-N-acetylglucosamine 1-carboxyvinyltransferase activity"/>
    <property type="evidence" value="ECO:0007669"/>
    <property type="project" value="UniProtKB-UniRule"/>
</dbReference>
<evidence type="ECO:0000256" key="9">
    <source>
        <dbReference type="ARBA" id="ARBA00023316"/>
    </source>
</evidence>
<dbReference type="Proteomes" id="UP000054976">
    <property type="component" value="Unassembled WGS sequence"/>
</dbReference>
<feature type="binding site" evidence="12">
    <location>
        <position position="304"/>
    </location>
    <ligand>
        <name>UDP-N-acetyl-alpha-D-glucosamine</name>
        <dbReference type="ChEBI" id="CHEBI:57705"/>
    </ligand>
</feature>
<proteinExistence type="inferred from homology"/>
<dbReference type="EC" id="2.5.1.7" evidence="12"/>
<keyword evidence="15" id="KW-1185">Reference proteome</keyword>
<evidence type="ECO:0000313" key="15">
    <source>
        <dbReference type="Proteomes" id="UP000054976"/>
    </source>
</evidence>
<dbReference type="HAMAP" id="MF_00111">
    <property type="entry name" value="MurA"/>
    <property type="match status" value="1"/>
</dbReference>
<dbReference type="NCBIfam" id="NF006873">
    <property type="entry name" value="PRK09369.1"/>
    <property type="match status" value="1"/>
</dbReference>
<evidence type="ECO:0000256" key="11">
    <source>
        <dbReference type="ARBA" id="ARBA00047527"/>
    </source>
</evidence>
<evidence type="ECO:0000256" key="12">
    <source>
        <dbReference type="HAMAP-Rule" id="MF_00111"/>
    </source>
</evidence>
<evidence type="ECO:0000256" key="4">
    <source>
        <dbReference type="ARBA" id="ARBA00022618"/>
    </source>
</evidence>
<dbReference type="GO" id="GO:0008360">
    <property type="term" value="P:regulation of cell shape"/>
    <property type="evidence" value="ECO:0007669"/>
    <property type="project" value="UniProtKB-KW"/>
</dbReference>
<accession>A0A0U9HP70</accession>
<evidence type="ECO:0000256" key="1">
    <source>
        <dbReference type="ARBA" id="ARBA00004496"/>
    </source>
</evidence>
<feature type="active site" description="Proton donor" evidence="12">
    <location>
        <position position="115"/>
    </location>
</feature>
<comment type="catalytic activity">
    <reaction evidence="11 12">
        <text>phosphoenolpyruvate + UDP-N-acetyl-alpha-D-glucosamine = UDP-N-acetyl-3-O-(1-carboxyvinyl)-alpha-D-glucosamine + phosphate</text>
        <dbReference type="Rhea" id="RHEA:18681"/>
        <dbReference type="ChEBI" id="CHEBI:43474"/>
        <dbReference type="ChEBI" id="CHEBI:57705"/>
        <dbReference type="ChEBI" id="CHEBI:58702"/>
        <dbReference type="ChEBI" id="CHEBI:68483"/>
        <dbReference type="EC" id="2.5.1.7"/>
    </reaction>
</comment>
<evidence type="ECO:0000256" key="6">
    <source>
        <dbReference type="ARBA" id="ARBA00022960"/>
    </source>
</evidence>
<keyword evidence="12" id="KW-0670">Pyruvate</keyword>
<comment type="function">
    <text evidence="12">Cell wall formation. Adds enolpyruvyl to UDP-N-acetylglucosamine.</text>
</comment>
<evidence type="ECO:0000256" key="5">
    <source>
        <dbReference type="ARBA" id="ARBA00022679"/>
    </source>
</evidence>
<dbReference type="GO" id="GO:0009252">
    <property type="term" value="P:peptidoglycan biosynthetic process"/>
    <property type="evidence" value="ECO:0007669"/>
    <property type="project" value="UniProtKB-UniRule"/>
</dbReference>
<evidence type="ECO:0000256" key="8">
    <source>
        <dbReference type="ARBA" id="ARBA00023306"/>
    </source>
</evidence>
<dbReference type="InterPro" id="IPR005750">
    <property type="entry name" value="UDP_GlcNAc_COvinyl_MurA"/>
</dbReference>
<keyword evidence="8 12" id="KW-0131">Cell cycle</keyword>
<keyword evidence="4 12" id="KW-0132">Cell division</keyword>
<dbReference type="GO" id="GO:0051301">
    <property type="term" value="P:cell division"/>
    <property type="evidence" value="ECO:0007669"/>
    <property type="project" value="UniProtKB-KW"/>
</dbReference>
<protein>
    <recommendedName>
        <fullName evidence="12">UDP-N-acetylglucosamine 1-carboxyvinyltransferase</fullName>
        <ecNumber evidence="12">2.5.1.7</ecNumber>
    </recommendedName>
    <alternativeName>
        <fullName evidence="12">Enoylpyruvate transferase</fullName>
    </alternativeName>
    <alternativeName>
        <fullName evidence="12">UDP-N-acetylglucosamine enolpyruvyl transferase</fullName>
        <shortName evidence="12">EPT</shortName>
    </alternativeName>
</protein>
<comment type="pathway">
    <text evidence="2 12">Cell wall biogenesis; peptidoglycan biosynthesis.</text>
</comment>
<dbReference type="Pfam" id="PF00275">
    <property type="entry name" value="EPSP_synthase"/>
    <property type="match status" value="1"/>
</dbReference>
<dbReference type="OrthoDB" id="9803760at2"/>
<dbReference type="InterPro" id="IPR013792">
    <property type="entry name" value="RNA3'P_cycl/enolpyr_Trfase_a/b"/>
</dbReference>
<dbReference type="FunFam" id="3.65.10.10:FF:000001">
    <property type="entry name" value="UDP-N-acetylglucosamine 1-carboxyvinyltransferase"/>
    <property type="match status" value="1"/>
</dbReference>
<dbReference type="InterPro" id="IPR036968">
    <property type="entry name" value="Enolpyruvate_Tfrase_sf"/>
</dbReference>
<comment type="similarity">
    <text evidence="10 12">Belongs to the EPSP synthase family. MurA subfamily.</text>
</comment>
<evidence type="ECO:0000259" key="13">
    <source>
        <dbReference type="Pfam" id="PF00275"/>
    </source>
</evidence>
<dbReference type="PANTHER" id="PTHR43783">
    <property type="entry name" value="UDP-N-ACETYLGLUCOSAMINE 1-CARBOXYVINYLTRANSFERASE"/>
    <property type="match status" value="1"/>
</dbReference>
<feature type="domain" description="Enolpyruvate transferase" evidence="13">
    <location>
        <begin position="8"/>
        <end position="405"/>
    </location>
</feature>
<feature type="binding site" evidence="12">
    <location>
        <position position="326"/>
    </location>
    <ligand>
        <name>UDP-N-acetyl-alpha-D-glucosamine</name>
        <dbReference type="ChEBI" id="CHEBI:57705"/>
    </ligand>
</feature>
<dbReference type="SUPFAM" id="SSF55205">
    <property type="entry name" value="EPT/RTPC-like"/>
    <property type="match status" value="1"/>
</dbReference>
<dbReference type="PANTHER" id="PTHR43783:SF1">
    <property type="entry name" value="UDP-N-ACETYLGLUCOSAMINE 1-CARBOXYVINYLTRANSFERASE"/>
    <property type="match status" value="1"/>
</dbReference>
<feature type="binding site" evidence="12">
    <location>
        <position position="91"/>
    </location>
    <ligand>
        <name>UDP-N-acetyl-alpha-D-glucosamine</name>
        <dbReference type="ChEBI" id="CHEBI:57705"/>
    </ligand>
</feature>
<dbReference type="STRING" id="86166.TAGGR_1151"/>
<evidence type="ECO:0000256" key="7">
    <source>
        <dbReference type="ARBA" id="ARBA00022984"/>
    </source>
</evidence>
<dbReference type="AlphaFoldDB" id="A0A0U9HP70"/>
<keyword evidence="9 12" id="KW-0961">Cell wall biogenesis/degradation</keyword>
<feature type="modified residue" description="2-(S-cysteinyl)pyruvic acid O-phosphothioketal" evidence="12">
    <location>
        <position position="115"/>
    </location>
</feature>
<dbReference type="CDD" id="cd01555">
    <property type="entry name" value="UdpNAET"/>
    <property type="match status" value="1"/>
</dbReference>
<evidence type="ECO:0000313" key="14">
    <source>
        <dbReference type="EMBL" id="GAQ93986.1"/>
    </source>
</evidence>
<dbReference type="RefSeq" id="WP_059175473.1">
    <property type="nucleotide sequence ID" value="NZ_BCNO01000001.1"/>
</dbReference>
<gene>
    <name evidence="12" type="primary">murA</name>
    <name evidence="14" type="ORF">TAGGR_1151</name>
</gene>
<reference evidence="15" key="1">
    <citation type="submission" date="2016-01" db="EMBL/GenBank/DDBJ databases">
        <title>Draft genome sequence of Thermodesulfovibrio aggregans strain TGE-P1.</title>
        <authorList>
            <person name="Sekiguchi Y."/>
            <person name="Ohashi A."/>
            <person name="Matsuura N."/>
            <person name="Tourlousse M.D."/>
        </authorList>
    </citation>
    <scope>NUCLEOTIDE SEQUENCE [LARGE SCALE GENOMIC DNA]</scope>
    <source>
        <strain evidence="15">TGE-P1</strain>
    </source>
</reference>
<evidence type="ECO:0000256" key="2">
    <source>
        <dbReference type="ARBA" id="ARBA00004752"/>
    </source>
</evidence>
<dbReference type="NCBIfam" id="TIGR01072">
    <property type="entry name" value="murA"/>
    <property type="match status" value="1"/>
</dbReference>
<feature type="binding site" evidence="12">
    <location>
        <begin position="22"/>
        <end position="23"/>
    </location>
    <ligand>
        <name>phosphoenolpyruvate</name>
        <dbReference type="ChEBI" id="CHEBI:58702"/>
    </ligand>
</feature>
<keyword evidence="5 12" id="KW-0808">Transferase</keyword>
<sequence>MDKLLIFGGTSLKGSVTISGAKNAALPIMASTLLAQGVHTLKKIPKLRDVFTMTELIKRMGGIVEFNEVCRIDTTKINRFEASYDLVKTMRASILVLGPLVARFGRAKVSLPGGCAIGARPVNLHIMGLEKMGAKISLEEGYIIAKATRLKGTKIYFDIPTVTGTENLMMAATLAKGTTVLENAAKEPEIVDLANYLKLMGAKIEGAGTSIITIEGVDELIPFQDYEIIPDRIETGTFIAIAGASGGDITLKGCRIDHIDAIMVKMKDAGVSFKQTKEGLRVIGPKRPEAVDIKTMPYPGFPTDMQAQFMAMMTIANGTSVIKETIFENRFMHVAELRRMGADITVEGNTATVRGVKKLKGAPVMATDLRASASLVIAGLIAEGETIIDRIYHLDRGYEELDKKLIQLGAKIKRIK</sequence>
<dbReference type="Gene3D" id="3.65.10.10">
    <property type="entry name" value="Enolpyruvate transferase domain"/>
    <property type="match status" value="2"/>
</dbReference>
<evidence type="ECO:0000256" key="3">
    <source>
        <dbReference type="ARBA" id="ARBA00022490"/>
    </source>
</evidence>
<dbReference type="InterPro" id="IPR001986">
    <property type="entry name" value="Enolpyruvate_Tfrase_dom"/>
</dbReference>
<keyword evidence="6 12" id="KW-0133">Cell shape</keyword>
<dbReference type="GO" id="GO:0005737">
    <property type="term" value="C:cytoplasm"/>
    <property type="evidence" value="ECO:0007669"/>
    <property type="project" value="UniProtKB-SubCell"/>
</dbReference>
<keyword evidence="3 12" id="KW-0963">Cytoplasm</keyword>
<dbReference type="EMBL" id="BCNO01000001">
    <property type="protein sequence ID" value="GAQ93986.1"/>
    <property type="molecule type" value="Genomic_DNA"/>
</dbReference>
<evidence type="ECO:0000256" key="10">
    <source>
        <dbReference type="ARBA" id="ARBA00038367"/>
    </source>
</evidence>
<name>A0A0U9HP70_9BACT</name>
<comment type="caution">
    <text evidence="12">Lacks conserved residue(s) required for the propagation of feature annotation.</text>
</comment>
<dbReference type="GO" id="GO:0071555">
    <property type="term" value="P:cell wall organization"/>
    <property type="evidence" value="ECO:0007669"/>
    <property type="project" value="UniProtKB-KW"/>
</dbReference>
<keyword evidence="7 12" id="KW-0573">Peptidoglycan synthesis</keyword>
<comment type="caution">
    <text evidence="14">The sequence shown here is derived from an EMBL/GenBank/DDBJ whole genome shotgun (WGS) entry which is preliminary data.</text>
</comment>